<dbReference type="PROSITE" id="PS50011">
    <property type="entry name" value="PROTEIN_KINASE_DOM"/>
    <property type="match status" value="1"/>
</dbReference>
<accession>A0AAF0DJM9</accession>
<keyword evidence="16" id="KW-1185">Reference proteome</keyword>
<dbReference type="EC" id="2.7.11.1" evidence="4"/>
<evidence type="ECO:0000256" key="6">
    <source>
        <dbReference type="ARBA" id="ARBA00019973"/>
    </source>
</evidence>
<dbReference type="PANTHER" id="PTHR44329">
    <property type="entry name" value="SERINE/THREONINE-PROTEIN KINASE TNNI3K-RELATED"/>
    <property type="match status" value="1"/>
</dbReference>
<keyword evidence="9" id="KW-0158">Chromosome</keyword>
<evidence type="ECO:0000256" key="11">
    <source>
        <dbReference type="ARBA" id="ARBA00033194"/>
    </source>
</evidence>
<comment type="subunit">
    <text evidence="3">Component of the EKC/KEOPS complex composed of at least BUD32, CGI121, GON7, KAE1 and PCC1; the whole complex dimerizes.</text>
</comment>
<evidence type="ECO:0000256" key="7">
    <source>
        <dbReference type="ARBA" id="ARBA00022741"/>
    </source>
</evidence>
<dbReference type="AlphaFoldDB" id="A0AAF0DJM9"/>
<dbReference type="Proteomes" id="UP001219355">
    <property type="component" value="Chromosome 3"/>
</dbReference>
<organism evidence="15 16">
    <name type="scientific">Emydomyces testavorans</name>
    <dbReference type="NCBI Taxonomy" id="2070801"/>
    <lineage>
        <taxon>Eukaryota</taxon>
        <taxon>Fungi</taxon>
        <taxon>Dikarya</taxon>
        <taxon>Ascomycota</taxon>
        <taxon>Pezizomycotina</taxon>
        <taxon>Eurotiomycetes</taxon>
        <taxon>Eurotiomycetidae</taxon>
        <taxon>Onygenales</taxon>
        <taxon>Nannizziopsiaceae</taxon>
        <taxon>Emydomyces</taxon>
    </lineage>
</organism>
<evidence type="ECO:0000256" key="2">
    <source>
        <dbReference type="ARBA" id="ARBA00004574"/>
    </source>
</evidence>
<dbReference type="Pfam" id="PF00069">
    <property type="entry name" value="Pkinase"/>
    <property type="match status" value="1"/>
</dbReference>
<dbReference type="InterPro" id="IPR008266">
    <property type="entry name" value="Tyr_kinase_AS"/>
</dbReference>
<evidence type="ECO:0000256" key="8">
    <source>
        <dbReference type="ARBA" id="ARBA00022840"/>
    </source>
</evidence>
<name>A0AAF0DJM9_9EURO</name>
<keyword evidence="7" id="KW-0547">Nucleotide-binding</keyword>
<evidence type="ECO:0000256" key="10">
    <source>
        <dbReference type="ARBA" id="ARBA00030980"/>
    </source>
</evidence>
<evidence type="ECO:0000256" key="4">
    <source>
        <dbReference type="ARBA" id="ARBA00012513"/>
    </source>
</evidence>
<feature type="domain" description="Protein kinase" evidence="14">
    <location>
        <begin position="50"/>
        <end position="307"/>
    </location>
</feature>
<evidence type="ECO:0000256" key="3">
    <source>
        <dbReference type="ARBA" id="ARBA00011534"/>
    </source>
</evidence>
<evidence type="ECO:0000313" key="15">
    <source>
        <dbReference type="EMBL" id="WEW59986.1"/>
    </source>
</evidence>
<dbReference type="GO" id="GO:0004674">
    <property type="term" value="F:protein serine/threonine kinase activity"/>
    <property type="evidence" value="ECO:0007669"/>
    <property type="project" value="UniProtKB-EC"/>
</dbReference>
<evidence type="ECO:0000256" key="5">
    <source>
        <dbReference type="ARBA" id="ARBA00013948"/>
    </source>
</evidence>
<evidence type="ECO:0000313" key="16">
    <source>
        <dbReference type="Proteomes" id="UP001219355"/>
    </source>
</evidence>
<comment type="function">
    <text evidence="1">Component of the EKC/KEOPS complex that is required for the formation of a threonylcarbamoyl group on adenosine at position 37 (t(6)A37) in tRNAs that read codons beginning with adenine. The complex is probably involved in the transfer of the threonylcarbamoyl moiety of threonylcarbamoyl-AMP (TC-AMP) to the N6 group of A37. BUD32 has ATPase activity in the context of the EKC/KEOPS complex and likely plays a supporting role to the catalytic subunit KAE1. The EKC/KEOPS complex also promotes both telomere uncapping and telomere elongation. The complex is required for efficient recruitment of transcriptional coactivators.</text>
</comment>
<dbReference type="InterPro" id="IPR000719">
    <property type="entry name" value="Prot_kinase_dom"/>
</dbReference>
<gene>
    <name evidence="15" type="ORF">PRK78_005468</name>
</gene>
<dbReference type="CDD" id="cd00180">
    <property type="entry name" value="PKc"/>
    <property type="match status" value="1"/>
</dbReference>
<dbReference type="GO" id="GO:0005524">
    <property type="term" value="F:ATP binding"/>
    <property type="evidence" value="ECO:0007669"/>
    <property type="project" value="UniProtKB-KW"/>
</dbReference>
<dbReference type="EMBL" id="CP120629">
    <property type="protein sequence ID" value="WEW59986.1"/>
    <property type="molecule type" value="Genomic_DNA"/>
</dbReference>
<dbReference type="GO" id="GO:0000781">
    <property type="term" value="C:chromosome, telomeric region"/>
    <property type="evidence" value="ECO:0007669"/>
    <property type="project" value="UniProtKB-SubCell"/>
</dbReference>
<evidence type="ECO:0000256" key="12">
    <source>
        <dbReference type="ARBA" id="ARBA00047899"/>
    </source>
</evidence>
<dbReference type="PROSITE" id="PS00109">
    <property type="entry name" value="PROTEIN_KINASE_TYR"/>
    <property type="match status" value="1"/>
</dbReference>
<reference evidence="15" key="1">
    <citation type="submission" date="2023-03" db="EMBL/GenBank/DDBJ databases">
        <title>Emydomyces testavorans Genome Sequence.</title>
        <authorList>
            <person name="Hoyer L."/>
        </authorList>
    </citation>
    <scope>NUCLEOTIDE SEQUENCE</scope>
    <source>
        <strain evidence="15">16-2883</strain>
    </source>
</reference>
<evidence type="ECO:0000256" key="9">
    <source>
        <dbReference type="ARBA" id="ARBA00022895"/>
    </source>
</evidence>
<dbReference type="PANTHER" id="PTHR44329:SF298">
    <property type="entry name" value="MIXED LINEAGE KINASE DOMAIN-LIKE PROTEIN"/>
    <property type="match status" value="1"/>
</dbReference>
<proteinExistence type="predicted"/>
<comment type="subcellular location">
    <subcellularLocation>
        <location evidence="2">Chromosome</location>
        <location evidence="2">Telomere</location>
    </subcellularLocation>
</comment>
<sequence length="307" mass="34924">MPQVPSPSKTGSYQVTYRQVPGSWQRRARPDMHPDCFRVPEPGPGEVIYVTKGEFIAWGGTAFIEQLPSGNVVKTPTPNPYSRLEEEDHRKNMRVEAQIYTKLHKRFGDHPCIPRLIEWQPETCCLTMEFMENGALRDYLRRNADSVTLIRRLQWGQQAAEALHLLHSVDVIHCDISPRNFLLDHNLDLKISDFGGASLCGSEPSAIPEPRFLRPNFDSTPVIEDDLFGLGSLLYFIMTGHYPFEEKSEDDVERLYKAHQFPDTTQVFCGPIIQGCWEQQVQTAQAVSDYLKETHSVHISSGLTNPL</sequence>
<evidence type="ECO:0000259" key="14">
    <source>
        <dbReference type="PROSITE" id="PS50011"/>
    </source>
</evidence>
<dbReference type="SUPFAM" id="SSF56112">
    <property type="entry name" value="Protein kinase-like (PK-like)"/>
    <property type="match status" value="1"/>
</dbReference>
<keyword evidence="9" id="KW-0779">Telomere</keyword>
<dbReference type="Gene3D" id="1.10.510.10">
    <property type="entry name" value="Transferase(Phosphotransferase) domain 1"/>
    <property type="match status" value="1"/>
</dbReference>
<dbReference type="InterPro" id="IPR011009">
    <property type="entry name" value="Kinase-like_dom_sf"/>
</dbReference>
<comment type="catalytic activity">
    <reaction evidence="12">
        <text>L-threonyl-[protein] + ATP = O-phospho-L-threonyl-[protein] + ADP + H(+)</text>
        <dbReference type="Rhea" id="RHEA:46608"/>
        <dbReference type="Rhea" id="RHEA-COMP:11060"/>
        <dbReference type="Rhea" id="RHEA-COMP:11605"/>
        <dbReference type="ChEBI" id="CHEBI:15378"/>
        <dbReference type="ChEBI" id="CHEBI:30013"/>
        <dbReference type="ChEBI" id="CHEBI:30616"/>
        <dbReference type="ChEBI" id="CHEBI:61977"/>
        <dbReference type="ChEBI" id="CHEBI:456216"/>
        <dbReference type="EC" id="2.7.11.1"/>
    </reaction>
</comment>
<comment type="catalytic activity">
    <reaction evidence="13">
        <text>L-seryl-[protein] + ATP = O-phospho-L-seryl-[protein] + ADP + H(+)</text>
        <dbReference type="Rhea" id="RHEA:17989"/>
        <dbReference type="Rhea" id="RHEA-COMP:9863"/>
        <dbReference type="Rhea" id="RHEA-COMP:11604"/>
        <dbReference type="ChEBI" id="CHEBI:15378"/>
        <dbReference type="ChEBI" id="CHEBI:29999"/>
        <dbReference type="ChEBI" id="CHEBI:30616"/>
        <dbReference type="ChEBI" id="CHEBI:83421"/>
        <dbReference type="ChEBI" id="CHEBI:456216"/>
        <dbReference type="EC" id="2.7.11.1"/>
    </reaction>
</comment>
<evidence type="ECO:0000256" key="13">
    <source>
        <dbReference type="ARBA" id="ARBA00048679"/>
    </source>
</evidence>
<dbReference type="InterPro" id="IPR051681">
    <property type="entry name" value="Ser/Thr_Kinases-Pseudokinases"/>
</dbReference>
<evidence type="ECO:0000256" key="1">
    <source>
        <dbReference type="ARBA" id="ARBA00003747"/>
    </source>
</evidence>
<keyword evidence="8" id="KW-0067">ATP-binding</keyword>
<protein>
    <recommendedName>
        <fullName evidence="6">EKC/KEOPS complex subunit BUD32</fullName>
        <ecNumber evidence="4">2.7.11.1</ecNumber>
    </recommendedName>
    <alternativeName>
        <fullName evidence="10 11">Atypical Serine/threonine protein kinase BUD32</fullName>
    </alternativeName>
    <alternativeName>
        <fullName evidence="5">EKC/KEOPS complex subunit bud32</fullName>
    </alternativeName>
</protein>